<dbReference type="AlphaFoldDB" id="A0A3M8ALV5"/>
<accession>A0A3M8ALV5</accession>
<keyword evidence="3" id="KW-0378">Hydrolase</keyword>
<sequence>MPRRVAAPAPTPLPGAARAHARGIRLVAASARRGRPQGLPDVAARGHRTPHRKGYRMSLGGASLTASAPRHPHARHAPRHLRPNRTEHRMSQSHTAISSDGTSIAYDREGTGPVVVLIGGAMQFRAFDPVTRQLASVLADRGYSVINYDRRGRGESHDAPSMTLDDSIADLRAIVTELERTGELGDGVALFGNSSGGSIALAAAAAGLPVTALVLFEVPLGDELGADGAEFVAGLRERIAGDDPDAVVEYYMKDMPPAWLAGAKASPSWPIMVRIGPSLEPDAESLAWSQSAPRRELWGHVIAPTLVLTGDETLDLMTTAAKSIESTLPNAEHRTIPAANHSWEPHIMATTIADFLHERAGI</sequence>
<dbReference type="GO" id="GO:0016787">
    <property type="term" value="F:hydrolase activity"/>
    <property type="evidence" value="ECO:0007669"/>
    <property type="project" value="UniProtKB-KW"/>
</dbReference>
<reference evidence="3 4" key="1">
    <citation type="submission" date="2018-10" db="EMBL/GenBank/DDBJ databases">
        <title>Isolation, diversity and antibacterial activity of antinobacteria from the wheat rhizosphere soil.</title>
        <authorList>
            <person name="Sun T."/>
        </authorList>
    </citation>
    <scope>NUCLEOTIDE SEQUENCE [LARGE SCALE GENOMIC DNA]</scope>
    <source>
        <strain evidence="3 4">SJ-23</strain>
    </source>
</reference>
<feature type="region of interest" description="Disordered" evidence="1">
    <location>
        <begin position="29"/>
        <end position="99"/>
    </location>
</feature>
<evidence type="ECO:0000313" key="3">
    <source>
        <dbReference type="EMBL" id="RNB52180.1"/>
    </source>
</evidence>
<dbReference type="PANTHER" id="PTHR43194">
    <property type="entry name" value="HYDROLASE ALPHA/BETA FOLD FAMILY"/>
    <property type="match status" value="1"/>
</dbReference>
<name>A0A3M8ALV5_9MICO</name>
<keyword evidence="4" id="KW-1185">Reference proteome</keyword>
<proteinExistence type="predicted"/>
<feature type="compositionally biased region" description="Basic residues" evidence="1">
    <location>
        <begin position="45"/>
        <end position="55"/>
    </location>
</feature>
<evidence type="ECO:0000259" key="2">
    <source>
        <dbReference type="Pfam" id="PF12697"/>
    </source>
</evidence>
<gene>
    <name evidence="3" type="ORF">EDM22_00185</name>
</gene>
<dbReference type="InterPro" id="IPR050228">
    <property type="entry name" value="Carboxylesterase_BioH"/>
</dbReference>
<dbReference type="OrthoDB" id="63519at2"/>
<dbReference type="EMBL" id="RHHB01000001">
    <property type="protein sequence ID" value="RNB52180.1"/>
    <property type="molecule type" value="Genomic_DNA"/>
</dbReference>
<dbReference type="Gene3D" id="3.40.50.1820">
    <property type="entry name" value="alpha/beta hydrolase"/>
    <property type="match status" value="1"/>
</dbReference>
<evidence type="ECO:0000313" key="4">
    <source>
        <dbReference type="Proteomes" id="UP000275048"/>
    </source>
</evidence>
<comment type="caution">
    <text evidence="3">The sequence shown here is derived from an EMBL/GenBank/DDBJ whole genome shotgun (WGS) entry which is preliminary data.</text>
</comment>
<dbReference type="Pfam" id="PF12697">
    <property type="entry name" value="Abhydrolase_6"/>
    <property type="match status" value="1"/>
</dbReference>
<dbReference type="SUPFAM" id="SSF53474">
    <property type="entry name" value="alpha/beta-Hydrolases"/>
    <property type="match status" value="1"/>
</dbReference>
<dbReference type="PANTHER" id="PTHR43194:SF2">
    <property type="entry name" value="PEROXISOMAL MEMBRANE PROTEIN LPX1"/>
    <property type="match status" value="1"/>
</dbReference>
<protein>
    <submittedName>
        <fullName evidence="3">Alpha/beta hydrolase</fullName>
    </submittedName>
</protein>
<feature type="domain" description="AB hydrolase-1" evidence="2">
    <location>
        <begin position="115"/>
        <end position="344"/>
    </location>
</feature>
<feature type="compositionally biased region" description="Basic residues" evidence="1">
    <location>
        <begin position="70"/>
        <end position="83"/>
    </location>
</feature>
<dbReference type="Proteomes" id="UP000275048">
    <property type="component" value="Unassembled WGS sequence"/>
</dbReference>
<dbReference type="InterPro" id="IPR029058">
    <property type="entry name" value="AB_hydrolase_fold"/>
</dbReference>
<dbReference type="InterPro" id="IPR000073">
    <property type="entry name" value="AB_hydrolase_1"/>
</dbReference>
<evidence type="ECO:0000256" key="1">
    <source>
        <dbReference type="SAM" id="MobiDB-lite"/>
    </source>
</evidence>
<organism evidence="3 4">
    <name type="scientific">Agromyces tardus</name>
    <dbReference type="NCBI Taxonomy" id="2583849"/>
    <lineage>
        <taxon>Bacteria</taxon>
        <taxon>Bacillati</taxon>
        <taxon>Actinomycetota</taxon>
        <taxon>Actinomycetes</taxon>
        <taxon>Micrococcales</taxon>
        <taxon>Microbacteriaceae</taxon>
        <taxon>Agromyces</taxon>
    </lineage>
</organism>